<keyword evidence="3" id="KW-1185">Reference proteome</keyword>
<accession>A0A6G1LPT5</accession>
<reference evidence="2" key="1">
    <citation type="journal article" date="2020" name="Stud. Mycol.">
        <title>101 Dothideomycetes genomes: a test case for predicting lifestyles and emergence of pathogens.</title>
        <authorList>
            <person name="Haridas S."/>
            <person name="Albert R."/>
            <person name="Binder M."/>
            <person name="Bloem J."/>
            <person name="Labutti K."/>
            <person name="Salamov A."/>
            <person name="Andreopoulos B."/>
            <person name="Baker S."/>
            <person name="Barry K."/>
            <person name="Bills G."/>
            <person name="Bluhm B."/>
            <person name="Cannon C."/>
            <person name="Castanera R."/>
            <person name="Culley D."/>
            <person name="Daum C."/>
            <person name="Ezra D."/>
            <person name="Gonzalez J."/>
            <person name="Henrissat B."/>
            <person name="Kuo A."/>
            <person name="Liang C."/>
            <person name="Lipzen A."/>
            <person name="Lutzoni F."/>
            <person name="Magnuson J."/>
            <person name="Mondo S."/>
            <person name="Nolan M."/>
            <person name="Ohm R."/>
            <person name="Pangilinan J."/>
            <person name="Park H.-J."/>
            <person name="Ramirez L."/>
            <person name="Alfaro M."/>
            <person name="Sun H."/>
            <person name="Tritt A."/>
            <person name="Yoshinaga Y."/>
            <person name="Zwiers L.-H."/>
            <person name="Turgeon B."/>
            <person name="Goodwin S."/>
            <person name="Spatafora J."/>
            <person name="Crous P."/>
            <person name="Grigoriev I."/>
        </authorList>
    </citation>
    <scope>NUCLEOTIDE SEQUENCE</scope>
    <source>
        <strain evidence="2">CBS 116005</strain>
    </source>
</reference>
<name>A0A6G1LPT5_9PEZI</name>
<feature type="region of interest" description="Disordered" evidence="1">
    <location>
        <begin position="164"/>
        <end position="195"/>
    </location>
</feature>
<protein>
    <submittedName>
        <fullName evidence="2">Uncharacterized protein</fullName>
    </submittedName>
</protein>
<dbReference type="EMBL" id="ML995808">
    <property type="protein sequence ID" value="KAF2774512.1"/>
    <property type="molecule type" value="Genomic_DNA"/>
</dbReference>
<evidence type="ECO:0000313" key="3">
    <source>
        <dbReference type="Proteomes" id="UP000799436"/>
    </source>
</evidence>
<proteinExistence type="predicted"/>
<dbReference type="Proteomes" id="UP000799436">
    <property type="component" value="Unassembled WGS sequence"/>
</dbReference>
<gene>
    <name evidence="2" type="ORF">EJ03DRAFT_347107</name>
</gene>
<sequence length="435" mass="49833">MIFGPFGQDAFIMLHAIDFELRRSEVLTLSARYASVMDAIANTKDADPDLAIDLDEILQFFAHRRKRLLTEKFRQQVEKLLGSDLNPRSDGDIAAIRTSWEHATLKLIQVVMKKVLLVQGRSTKGPVSKEITDGRKVEGFGQALTRHRVMKKVLLLEGRSNKGAVSMKSTDGGKVEDSGQALTNHGGNKDETKSQKVPALVTFHKSPKTFRKFAMPAEETLTNLTRYCVKERIRHNLKLQAARRELLRQNWVSRRQRIRNWLVAPREFKPEIKRTGVKAARVSESTALVVPIRRCRQRPRMPKSTLLRARRKRARREVRARRVLSTEPDFMLSMKIRNKIRKDKSLHGARMQLRREAALAASDPEWAARKEARTRRIWLKQDSAASANALWAQLMHWDVVERKGGNGNTRDELTTPEQAERLEQAVLDYTARLGD</sequence>
<evidence type="ECO:0000256" key="1">
    <source>
        <dbReference type="SAM" id="MobiDB-lite"/>
    </source>
</evidence>
<evidence type="ECO:0000313" key="2">
    <source>
        <dbReference type="EMBL" id="KAF2774512.1"/>
    </source>
</evidence>
<organism evidence="2 3">
    <name type="scientific">Teratosphaeria nubilosa</name>
    <dbReference type="NCBI Taxonomy" id="161662"/>
    <lineage>
        <taxon>Eukaryota</taxon>
        <taxon>Fungi</taxon>
        <taxon>Dikarya</taxon>
        <taxon>Ascomycota</taxon>
        <taxon>Pezizomycotina</taxon>
        <taxon>Dothideomycetes</taxon>
        <taxon>Dothideomycetidae</taxon>
        <taxon>Mycosphaerellales</taxon>
        <taxon>Teratosphaeriaceae</taxon>
        <taxon>Teratosphaeria</taxon>
    </lineage>
</organism>
<dbReference type="AlphaFoldDB" id="A0A6G1LPT5"/>